<dbReference type="EMBL" id="VCLB01000007">
    <property type="protein sequence ID" value="TNB47323.1"/>
    <property type="molecule type" value="Genomic_DNA"/>
</dbReference>
<comment type="function">
    <text evidence="13">DNA-dependent ATPase involved in processing of recombination intermediates, plays a role in repairing DNA breaks. Stimulates the branch migration of RecA-mediated strand transfer reactions, allowing the 3' invading strand to extend heteroduplex DNA faster. Binds ssDNA in the presence of ADP but not other nucleotides, has ATPase activity that is stimulated by ssDNA and various branched DNA structures, but inhibited by SSB. Does not have RecA's homology-searching function.</text>
</comment>
<dbReference type="FunFam" id="3.40.50.300:FF:000050">
    <property type="entry name" value="DNA repair protein RadA"/>
    <property type="match status" value="1"/>
</dbReference>
<evidence type="ECO:0000259" key="14">
    <source>
        <dbReference type="PROSITE" id="PS50162"/>
    </source>
</evidence>
<evidence type="ECO:0000256" key="8">
    <source>
        <dbReference type="ARBA" id="ARBA00023016"/>
    </source>
</evidence>
<keyword evidence="4 13" id="KW-0863">Zinc-finger</keyword>
<reference evidence="15 16" key="1">
    <citation type="submission" date="2019-05" db="EMBL/GenBank/DDBJ databases">
        <authorList>
            <person name="Lee S.D."/>
        </authorList>
    </citation>
    <scope>NUCLEOTIDE SEQUENCE [LARGE SCALE GENOMIC DNA]</scope>
    <source>
        <strain evidence="15 16">GH2-6</strain>
    </source>
</reference>
<evidence type="ECO:0000256" key="5">
    <source>
        <dbReference type="ARBA" id="ARBA00022801"/>
    </source>
</evidence>
<dbReference type="InterPro" id="IPR041166">
    <property type="entry name" value="Rubredoxin_2"/>
</dbReference>
<dbReference type="PANTHER" id="PTHR32472">
    <property type="entry name" value="DNA REPAIR PROTEIN RADA"/>
    <property type="match status" value="1"/>
</dbReference>
<dbReference type="PROSITE" id="PS50162">
    <property type="entry name" value="RECA_2"/>
    <property type="match status" value="1"/>
</dbReference>
<dbReference type="Pfam" id="PF18073">
    <property type="entry name" value="Zn_ribbon_LapB"/>
    <property type="match status" value="1"/>
</dbReference>
<feature type="domain" description="RecA family profile 1" evidence="14">
    <location>
        <begin position="67"/>
        <end position="217"/>
    </location>
</feature>
<comment type="similarity">
    <text evidence="11 13">Belongs to the RecA family. RadA subfamily.</text>
</comment>
<dbReference type="GO" id="GO:0005829">
    <property type="term" value="C:cytosol"/>
    <property type="evidence" value="ECO:0007669"/>
    <property type="project" value="TreeGrafter"/>
</dbReference>
<dbReference type="Gene3D" id="3.40.50.300">
    <property type="entry name" value="P-loop containing nucleotide triphosphate hydrolases"/>
    <property type="match status" value="1"/>
</dbReference>
<dbReference type="GO" id="GO:0016787">
    <property type="term" value="F:hydrolase activity"/>
    <property type="evidence" value="ECO:0007669"/>
    <property type="project" value="UniProtKB-KW"/>
</dbReference>
<evidence type="ECO:0000256" key="12">
    <source>
        <dbReference type="NCBIfam" id="TIGR00416"/>
    </source>
</evidence>
<evidence type="ECO:0000256" key="7">
    <source>
        <dbReference type="ARBA" id="ARBA00022840"/>
    </source>
</evidence>
<feature type="binding site" evidence="11">
    <location>
        <begin position="96"/>
        <end position="103"/>
    </location>
    <ligand>
        <name>ATP</name>
        <dbReference type="ChEBI" id="CHEBI:30616"/>
    </ligand>
</feature>
<evidence type="ECO:0000256" key="13">
    <source>
        <dbReference type="RuleBase" id="RU003555"/>
    </source>
</evidence>
<keyword evidence="6 13" id="KW-0862">Zinc</keyword>
<keyword evidence="1 11" id="KW-0479">Metal-binding</keyword>
<keyword evidence="10 11" id="KW-0234">DNA repair</keyword>
<keyword evidence="5" id="KW-0378">Hydrolase</keyword>
<dbReference type="SUPFAM" id="SSF54211">
    <property type="entry name" value="Ribosomal protein S5 domain 2-like"/>
    <property type="match status" value="1"/>
</dbReference>
<protein>
    <recommendedName>
        <fullName evidence="11 12">DNA repair protein RadA</fullName>
    </recommendedName>
</protein>
<dbReference type="GO" id="GO:0000725">
    <property type="term" value="P:recombinational repair"/>
    <property type="evidence" value="ECO:0007669"/>
    <property type="project" value="UniProtKB-UniRule"/>
</dbReference>
<reference evidence="15 16" key="2">
    <citation type="submission" date="2019-06" db="EMBL/GenBank/DDBJ databases">
        <title>Martelella lutilitoris sp. nov., isolated from a tidal mudflat.</title>
        <authorList>
            <person name="Kim Y.-J."/>
        </authorList>
    </citation>
    <scope>NUCLEOTIDE SEQUENCE [LARGE SCALE GENOMIC DNA]</scope>
    <source>
        <strain evidence="15 16">GH2-6</strain>
    </source>
</reference>
<keyword evidence="7 11" id="KW-0067">ATP-binding</keyword>
<dbReference type="AlphaFoldDB" id="A0A5C4JPI2"/>
<accession>A0A5C4JPI2</accession>
<dbReference type="InterPro" id="IPR003593">
    <property type="entry name" value="AAA+_ATPase"/>
</dbReference>
<keyword evidence="3 11" id="KW-0227">DNA damage</keyword>
<dbReference type="SMART" id="SM00382">
    <property type="entry name" value="AAA"/>
    <property type="match status" value="1"/>
</dbReference>
<keyword evidence="2 11" id="KW-0547">Nucleotide-binding</keyword>
<dbReference type="NCBIfam" id="TIGR00416">
    <property type="entry name" value="sms"/>
    <property type="match status" value="1"/>
</dbReference>
<dbReference type="InterPro" id="IPR027417">
    <property type="entry name" value="P-loop_NTPase"/>
</dbReference>
<dbReference type="InterPro" id="IPR014721">
    <property type="entry name" value="Ribsml_uS5_D2-typ_fold_subgr"/>
</dbReference>
<dbReference type="RefSeq" id="WP_138749150.1">
    <property type="nucleotide sequence ID" value="NZ_VCLB01000007.1"/>
</dbReference>
<proteinExistence type="inferred from homology"/>
<comment type="domain">
    <text evidence="11">The middle region has homology to RecA with ATPase motifs including the RadA KNRFG motif, while the C-terminus is homologous to Lon protease.</text>
</comment>
<organism evidence="15 16">
    <name type="scientific">Martelella lutilitoris</name>
    <dbReference type="NCBI Taxonomy" id="2583532"/>
    <lineage>
        <taxon>Bacteria</taxon>
        <taxon>Pseudomonadati</taxon>
        <taxon>Pseudomonadota</taxon>
        <taxon>Alphaproteobacteria</taxon>
        <taxon>Hyphomicrobiales</taxon>
        <taxon>Aurantimonadaceae</taxon>
        <taxon>Martelella</taxon>
    </lineage>
</organism>
<dbReference type="GO" id="GO:0008270">
    <property type="term" value="F:zinc ion binding"/>
    <property type="evidence" value="ECO:0007669"/>
    <property type="project" value="UniProtKB-KW"/>
</dbReference>
<dbReference type="Gene3D" id="3.30.230.10">
    <property type="match status" value="1"/>
</dbReference>
<dbReference type="OrthoDB" id="9803906at2"/>
<evidence type="ECO:0000256" key="11">
    <source>
        <dbReference type="HAMAP-Rule" id="MF_01498"/>
    </source>
</evidence>
<comment type="caution">
    <text evidence="15">The sequence shown here is derived from an EMBL/GenBank/DDBJ whole genome shotgun (WGS) entry which is preliminary data.</text>
</comment>
<evidence type="ECO:0000313" key="16">
    <source>
        <dbReference type="Proteomes" id="UP000307874"/>
    </source>
</evidence>
<dbReference type="CDD" id="cd01121">
    <property type="entry name" value="RadA_SMS_N"/>
    <property type="match status" value="1"/>
</dbReference>
<dbReference type="SUPFAM" id="SSF52540">
    <property type="entry name" value="P-loop containing nucleoside triphosphate hydrolases"/>
    <property type="match status" value="1"/>
</dbReference>
<dbReference type="Proteomes" id="UP000307874">
    <property type="component" value="Unassembled WGS sequence"/>
</dbReference>
<evidence type="ECO:0000256" key="3">
    <source>
        <dbReference type="ARBA" id="ARBA00022763"/>
    </source>
</evidence>
<dbReference type="Pfam" id="PF13481">
    <property type="entry name" value="AAA_25"/>
    <property type="match status" value="1"/>
</dbReference>
<sequence>MAKQKTQFICQNCGSIHARWAGRCDACGAWNTIVEENPSAGIGGGPARAPKKGRPVALVKLDGESEEAPRIASRMAELDRVTGGGFVRGSAVLVGGDPGIGKSTILMQAAAALARQNQRVIYVSGEEAIAQVRLRARRLGAADTEVLLAAETNVEDILATLAEGPRPDLVIVDSIQTLWSDQAEAAPGTVTQVRTGVQAMIRFAKQTGTAMVLVGHVTKEGQIAGPRVVEHMVDAVLYFEGERGHHYRILRTVKNRFGPTDEIGVFEMGDTGLREVANPSELFLGERNDKAPGAAVFAGMEGTRPVLVEVQALVAPTSLGTPRRAVVGWDSARLSMILAVLEAHCGVRLGNHDVYLNIAGGYRVTEPAADLAVAAALISSLAGLALPPDCVYFGEVSLSGAIRPVTHAAQRLKEASKLGFSRAVLPSGSAEIAPGNANGLKGLEALPELVADIAGMKPETAADDSD</sequence>
<dbReference type="HAMAP" id="MF_01498">
    <property type="entry name" value="RadA_bact"/>
    <property type="match status" value="1"/>
</dbReference>
<dbReference type="InterPro" id="IPR020588">
    <property type="entry name" value="RecA_ATP-bd"/>
</dbReference>
<evidence type="ECO:0000256" key="6">
    <source>
        <dbReference type="ARBA" id="ARBA00022833"/>
    </source>
</evidence>
<dbReference type="PANTHER" id="PTHR32472:SF10">
    <property type="entry name" value="DNA REPAIR PROTEIN RADA-LIKE PROTEIN"/>
    <property type="match status" value="1"/>
</dbReference>
<dbReference type="GO" id="GO:0003684">
    <property type="term" value="F:damaged DNA binding"/>
    <property type="evidence" value="ECO:0007669"/>
    <property type="project" value="InterPro"/>
</dbReference>
<comment type="function">
    <text evidence="11">Plays a role in repairing double-strand DNA breaks, probably involving stabilizing or processing branched DNA or blocked replication forks.</text>
</comment>
<dbReference type="GO" id="GO:0140664">
    <property type="term" value="F:ATP-dependent DNA damage sensor activity"/>
    <property type="evidence" value="ECO:0007669"/>
    <property type="project" value="InterPro"/>
</dbReference>
<gene>
    <name evidence="11 15" type="primary">radA</name>
    <name evidence="15" type="ORF">FF124_14235</name>
</gene>
<dbReference type="InterPro" id="IPR020568">
    <property type="entry name" value="Ribosomal_Su5_D2-typ_SF"/>
</dbReference>
<keyword evidence="9 11" id="KW-0238">DNA-binding</keyword>
<dbReference type="InterPro" id="IPR004504">
    <property type="entry name" value="DNA_repair_RadA"/>
</dbReference>
<evidence type="ECO:0000256" key="10">
    <source>
        <dbReference type="ARBA" id="ARBA00023204"/>
    </source>
</evidence>
<keyword evidence="16" id="KW-1185">Reference proteome</keyword>
<keyword evidence="8 11" id="KW-0346">Stress response</keyword>
<evidence type="ECO:0000256" key="9">
    <source>
        <dbReference type="ARBA" id="ARBA00023125"/>
    </source>
</evidence>
<dbReference type="Pfam" id="PF13541">
    <property type="entry name" value="ChlI"/>
    <property type="match status" value="1"/>
</dbReference>
<evidence type="ECO:0000313" key="15">
    <source>
        <dbReference type="EMBL" id="TNB47323.1"/>
    </source>
</evidence>
<evidence type="ECO:0000256" key="2">
    <source>
        <dbReference type="ARBA" id="ARBA00022741"/>
    </source>
</evidence>
<feature type="short sequence motif" description="RadA KNRFG motif" evidence="11">
    <location>
        <begin position="254"/>
        <end position="258"/>
    </location>
</feature>
<name>A0A5C4JPI2_9HYPH</name>
<evidence type="ECO:0000256" key="1">
    <source>
        <dbReference type="ARBA" id="ARBA00022723"/>
    </source>
</evidence>
<evidence type="ECO:0000256" key="4">
    <source>
        <dbReference type="ARBA" id="ARBA00022771"/>
    </source>
</evidence>
<dbReference type="PRINTS" id="PR01874">
    <property type="entry name" value="DNAREPAIRADA"/>
</dbReference>
<feature type="region of interest" description="Lon-protease-like" evidence="11">
    <location>
        <begin position="353"/>
        <end position="466"/>
    </location>
</feature>
<dbReference type="GO" id="GO:0005524">
    <property type="term" value="F:ATP binding"/>
    <property type="evidence" value="ECO:0007669"/>
    <property type="project" value="UniProtKB-UniRule"/>
</dbReference>